<dbReference type="SUPFAM" id="SSF51735">
    <property type="entry name" value="NAD(P)-binding Rossmann-fold domains"/>
    <property type="match status" value="1"/>
</dbReference>
<feature type="domain" description="D-isomer specific 2-hydroxyacid dehydrogenase catalytic" evidence="3">
    <location>
        <begin position="1"/>
        <end position="281"/>
    </location>
</feature>
<comment type="similarity">
    <text evidence="2">Belongs to the D-isomer specific 2-hydroxyacid dehydrogenase family.</text>
</comment>
<reference evidence="5 6" key="1">
    <citation type="submission" date="2019-12" db="EMBL/GenBank/DDBJ databases">
        <authorList>
            <person name="Alioto T."/>
            <person name="Alioto T."/>
            <person name="Gomez Garrido J."/>
        </authorList>
    </citation>
    <scope>NUCLEOTIDE SEQUENCE [LARGE SCALE GENOMIC DNA]</scope>
</reference>
<evidence type="ECO:0000313" key="6">
    <source>
        <dbReference type="Proteomes" id="UP000594638"/>
    </source>
</evidence>
<dbReference type="InterPro" id="IPR036291">
    <property type="entry name" value="NAD(P)-bd_dom_sf"/>
</dbReference>
<dbReference type="EMBL" id="CACTIH010010030">
    <property type="protein sequence ID" value="CAA3033236.1"/>
    <property type="molecule type" value="Genomic_DNA"/>
</dbReference>
<dbReference type="AlphaFoldDB" id="A0A8S0VMG2"/>
<keyword evidence="6" id="KW-1185">Reference proteome</keyword>
<dbReference type="GO" id="GO:0030267">
    <property type="term" value="F:glyoxylate reductase (NADPH) activity"/>
    <property type="evidence" value="ECO:0007669"/>
    <property type="project" value="TreeGrafter"/>
</dbReference>
<evidence type="ECO:0000259" key="3">
    <source>
        <dbReference type="Pfam" id="PF00389"/>
    </source>
</evidence>
<dbReference type="InterPro" id="IPR050223">
    <property type="entry name" value="D-isomer_2-hydroxyacid_DH"/>
</dbReference>
<sequence length="282" mass="29913">MSAGYDNVDVPMLRARGIPVGHTPRVLDDAVADIAMALLLTASRRLQEGRRAMEQGGWLAGRPQWMLGRDVAGSTVGVVGLGGIGQAFARRARAFNIARLLYTGHRPKPEAQDLGAEFVSLDELLAQSDFVLCACPLNAETQNLFDARAFGKMKNTATFINVSRGGNCSRHAGSIANSTPLRGGQAEVGNLLDTADACRFAGCVDQDALLAALKSGQIWAAALDVMSPEPLPTDHPLLRQHNCVLFPHCGSATIETRNAMACRAAENILCGLEGKAMPSPIP</sequence>
<evidence type="ECO:0000256" key="2">
    <source>
        <dbReference type="RuleBase" id="RU003719"/>
    </source>
</evidence>
<keyword evidence="1 2" id="KW-0560">Oxidoreductase</keyword>
<dbReference type="InterPro" id="IPR006139">
    <property type="entry name" value="D-isomer_2_OHA_DH_cat_dom"/>
</dbReference>
<dbReference type="OrthoDB" id="298012at2759"/>
<dbReference type="GO" id="GO:0005829">
    <property type="term" value="C:cytosol"/>
    <property type="evidence" value="ECO:0007669"/>
    <property type="project" value="TreeGrafter"/>
</dbReference>
<name>A0A8S0VMG2_OLEEU</name>
<dbReference type="PANTHER" id="PTHR10996:SF119">
    <property type="entry name" value="FI03731P-RELATED"/>
    <property type="match status" value="1"/>
</dbReference>
<evidence type="ECO:0000259" key="4">
    <source>
        <dbReference type="Pfam" id="PF02826"/>
    </source>
</evidence>
<dbReference type="InterPro" id="IPR006140">
    <property type="entry name" value="D-isomer_DH_NAD-bd"/>
</dbReference>
<dbReference type="Pfam" id="PF02826">
    <property type="entry name" value="2-Hacid_dh_C"/>
    <property type="match status" value="2"/>
</dbReference>
<feature type="domain" description="D-isomer specific 2-hydroxyacid dehydrogenase NAD-binding" evidence="4">
    <location>
        <begin position="36"/>
        <end position="170"/>
    </location>
</feature>
<proteinExistence type="inferred from homology"/>
<organism evidence="5 6">
    <name type="scientific">Olea europaea subsp. europaea</name>
    <dbReference type="NCBI Taxonomy" id="158383"/>
    <lineage>
        <taxon>Eukaryota</taxon>
        <taxon>Viridiplantae</taxon>
        <taxon>Streptophyta</taxon>
        <taxon>Embryophyta</taxon>
        <taxon>Tracheophyta</taxon>
        <taxon>Spermatophyta</taxon>
        <taxon>Magnoliopsida</taxon>
        <taxon>eudicotyledons</taxon>
        <taxon>Gunneridae</taxon>
        <taxon>Pentapetalae</taxon>
        <taxon>asterids</taxon>
        <taxon>lamiids</taxon>
        <taxon>Lamiales</taxon>
        <taxon>Oleaceae</taxon>
        <taxon>Oleeae</taxon>
        <taxon>Olea</taxon>
    </lineage>
</organism>
<evidence type="ECO:0000313" key="5">
    <source>
        <dbReference type="EMBL" id="CAA3033236.1"/>
    </source>
</evidence>
<dbReference type="Proteomes" id="UP000594638">
    <property type="component" value="Unassembled WGS sequence"/>
</dbReference>
<dbReference type="Gramene" id="OE9A031196T1">
    <property type="protein sequence ID" value="OE9A031196C1"/>
    <property type="gene ID" value="OE9A031196"/>
</dbReference>
<feature type="domain" description="D-isomer specific 2-hydroxyacid dehydrogenase NAD-binding" evidence="4">
    <location>
        <begin position="202"/>
        <end position="250"/>
    </location>
</feature>
<dbReference type="GO" id="GO:0051287">
    <property type="term" value="F:NAD binding"/>
    <property type="evidence" value="ECO:0007669"/>
    <property type="project" value="InterPro"/>
</dbReference>
<dbReference type="Pfam" id="PF00389">
    <property type="entry name" value="2-Hacid_dh"/>
    <property type="match status" value="1"/>
</dbReference>
<dbReference type="PANTHER" id="PTHR10996">
    <property type="entry name" value="2-HYDROXYACID DEHYDROGENASE-RELATED"/>
    <property type="match status" value="1"/>
</dbReference>
<gene>
    <name evidence="5" type="ORF">OLEA9_A031196</name>
</gene>
<evidence type="ECO:0000256" key="1">
    <source>
        <dbReference type="ARBA" id="ARBA00023002"/>
    </source>
</evidence>
<dbReference type="Gene3D" id="3.40.50.720">
    <property type="entry name" value="NAD(P)-binding Rossmann-like Domain"/>
    <property type="match status" value="4"/>
</dbReference>
<accession>A0A8S0VMG2</accession>
<dbReference type="GO" id="GO:0008465">
    <property type="term" value="F:hydroxypyruvate reductase (NADH) activity"/>
    <property type="evidence" value="ECO:0007669"/>
    <property type="project" value="TreeGrafter"/>
</dbReference>
<protein>
    <submittedName>
        <fullName evidence="5">Glyoxylate reductase hydroxypyruvate reductase-like</fullName>
    </submittedName>
</protein>
<comment type="caution">
    <text evidence="5">The sequence shown here is derived from an EMBL/GenBank/DDBJ whole genome shotgun (WGS) entry which is preliminary data.</text>
</comment>